<evidence type="ECO:0000256" key="1">
    <source>
        <dbReference type="SAM" id="MobiDB-lite"/>
    </source>
</evidence>
<feature type="region of interest" description="Disordered" evidence="1">
    <location>
        <begin position="22"/>
        <end position="49"/>
    </location>
</feature>
<evidence type="ECO:0000313" key="3">
    <source>
        <dbReference type="EMBL" id="MBC8575859.1"/>
    </source>
</evidence>
<dbReference type="PROSITE" id="PS51257">
    <property type="entry name" value="PROKAR_LIPOPROTEIN"/>
    <property type="match status" value="1"/>
</dbReference>
<keyword evidence="4" id="KW-1185">Reference proteome</keyword>
<sequence>MKKLFVIFAIIFVLAACASPSSVQPEVSPSVPVESASSESSEPAGPIGIKGSHITDILLGLEQSRFEIPNPNFKSSSDHSISTHYAATSLYNPGVGMTFDYHLSAAADFSIISGSFGITNTDFLAGEDDFLSIAKSYLGFCATMPCDATSGSLSGVAKDWVVSAIDDHDKWKSGVAITWDDARFSVDWSKTSDGEIIVVWMTIERVDPSGEEEKISDEDAAKYEQALKNLEKSVHSK</sequence>
<feature type="signal peptide" evidence="2">
    <location>
        <begin position="1"/>
        <end position="18"/>
    </location>
</feature>
<evidence type="ECO:0000256" key="2">
    <source>
        <dbReference type="SAM" id="SignalP"/>
    </source>
</evidence>
<evidence type="ECO:0000313" key="4">
    <source>
        <dbReference type="Proteomes" id="UP000658131"/>
    </source>
</evidence>
<dbReference type="Proteomes" id="UP000658131">
    <property type="component" value="Unassembled WGS sequence"/>
</dbReference>
<dbReference type="EMBL" id="JACRTB010000007">
    <property type="protein sequence ID" value="MBC8575859.1"/>
    <property type="molecule type" value="Genomic_DNA"/>
</dbReference>
<feature type="chain" id="PRO_5046074885" description="Lipoprotein" evidence="2">
    <location>
        <begin position="19"/>
        <end position="237"/>
    </location>
</feature>
<organism evidence="3 4">
    <name type="scientific">Yanshouia hominis</name>
    <dbReference type="NCBI Taxonomy" id="2763673"/>
    <lineage>
        <taxon>Bacteria</taxon>
        <taxon>Bacillati</taxon>
        <taxon>Bacillota</taxon>
        <taxon>Clostridia</taxon>
        <taxon>Eubacteriales</taxon>
        <taxon>Oscillospiraceae</taxon>
        <taxon>Yanshouia</taxon>
    </lineage>
</organism>
<gene>
    <name evidence="3" type="ORF">H8717_05460</name>
</gene>
<proteinExistence type="predicted"/>
<protein>
    <recommendedName>
        <fullName evidence="5">Lipoprotein</fullName>
    </recommendedName>
</protein>
<evidence type="ECO:0008006" key="5">
    <source>
        <dbReference type="Google" id="ProtNLM"/>
    </source>
</evidence>
<dbReference type="RefSeq" id="WP_262399428.1">
    <property type="nucleotide sequence ID" value="NZ_JACRTB010000007.1"/>
</dbReference>
<keyword evidence="2" id="KW-0732">Signal</keyword>
<reference evidence="3 4" key="1">
    <citation type="submission" date="2020-08" db="EMBL/GenBank/DDBJ databases">
        <title>Genome public.</title>
        <authorList>
            <person name="Liu C."/>
            <person name="Sun Q."/>
        </authorList>
    </citation>
    <scope>NUCLEOTIDE SEQUENCE [LARGE SCALE GENOMIC DNA]</scope>
    <source>
        <strain evidence="3 4">BX1</strain>
    </source>
</reference>
<feature type="compositionally biased region" description="Low complexity" evidence="1">
    <location>
        <begin position="22"/>
        <end position="44"/>
    </location>
</feature>
<accession>A0ABR7NHH1</accession>
<name>A0ABR7NHH1_9FIRM</name>
<comment type="caution">
    <text evidence="3">The sequence shown here is derived from an EMBL/GenBank/DDBJ whole genome shotgun (WGS) entry which is preliminary data.</text>
</comment>